<accession>A0AC61NJB4</accession>
<name>A0AC61NJB4_9FIRM</name>
<sequence>MKKLVALILALVMVLGISAAFADEYHFEIVSKGFQSTYWQAVLKGAKEEVDKINAEGTDKITMNFVGPDSESDVAQQVQQFTSALNAAPAAIGFAAVDQNAFNDLLNDALSKKIPIIGFDSGVPGAPEGAVYANASTNNYIAGTVAADGMWAKIVARIEAAPGTVRIGEVNQDATGESVTQRGLGFIDRIIELAAEKGWKVAVTGNEFYVNGIKGEKAAEADAKIIIEAKVPAQSTVELCANEASVLLNEEDLIAVFGSNQVAAEGVVAADNNLFKCGTGDDTVIAVGFDSGATLKAAIRSGVMYGAVTQSPVGIGRVTIDLLLASAKGEAVEDTDTGCAFYTLENIDTPEIADNLYD</sequence>
<evidence type="ECO:0000313" key="1">
    <source>
        <dbReference type="EMBL" id="QUC65933.1"/>
    </source>
</evidence>
<gene>
    <name evidence="1" type="ORF">JYE49_08580</name>
</gene>
<dbReference type="EMBL" id="CP068393">
    <property type="protein sequence ID" value="QUC65933.1"/>
    <property type="molecule type" value="Genomic_DNA"/>
</dbReference>
<proteinExistence type="predicted"/>
<keyword evidence="2" id="KW-1185">Reference proteome</keyword>
<dbReference type="Proteomes" id="UP000682782">
    <property type="component" value="Chromosome"/>
</dbReference>
<protein>
    <submittedName>
        <fullName evidence="1">Substrate-binding domain-containing protein</fullName>
    </submittedName>
</protein>
<reference evidence="1" key="1">
    <citation type="submission" date="2021-01" db="EMBL/GenBank/DDBJ databases">
        <title>Complete genome sequence of Clostridiales bacterium R-7.</title>
        <authorList>
            <person name="Mahoney-Kurpe S.C."/>
            <person name="Palevich N."/>
            <person name="Koike S."/>
            <person name="Moon C.D."/>
            <person name="Attwood G.T."/>
        </authorList>
    </citation>
    <scope>NUCLEOTIDE SEQUENCE</scope>
    <source>
        <strain evidence="1">R-7</strain>
    </source>
</reference>
<evidence type="ECO:0000313" key="2">
    <source>
        <dbReference type="Proteomes" id="UP000682782"/>
    </source>
</evidence>
<organism evidence="1 2">
    <name type="scientific">Aristaeella hokkaidonensis</name>
    <dbReference type="NCBI Taxonomy" id="3046382"/>
    <lineage>
        <taxon>Bacteria</taxon>
        <taxon>Bacillati</taxon>
        <taxon>Bacillota</taxon>
        <taxon>Clostridia</taxon>
        <taxon>Eubacteriales</taxon>
        <taxon>Aristaeellaceae</taxon>
        <taxon>Aristaeella</taxon>
    </lineage>
</organism>